<dbReference type="OrthoDB" id="6195808at2"/>
<feature type="chain" id="PRO_5021006949" evidence="1">
    <location>
        <begin position="20"/>
        <end position="135"/>
    </location>
</feature>
<sequence length="135" mass="15034">MKLLSIVLLFVMTLPAMQAQDGKWKKLAEKSVAFKSETDRVSLKGDEREANWIRIKCIQGTVQIKEITINMEGGESKTYKPLTGLLNKGMATTPFKVPGNKDEKVKSVEMKYDSKGSIVTNKRAKVEVQGKLDGD</sequence>
<proteinExistence type="predicted"/>
<comment type="caution">
    <text evidence="2">The sequence shown here is derived from an EMBL/GenBank/DDBJ whole genome shotgun (WGS) entry which is preliminary data.</text>
</comment>
<reference evidence="2 3" key="1">
    <citation type="submission" date="2019-04" db="EMBL/GenBank/DDBJ databases">
        <title>Draft genome sequence of Robertkochia marina CC-AMO-30D.</title>
        <authorList>
            <person name="Hameed A."/>
            <person name="Lin S.-Y."/>
            <person name="Shahina M."/>
            <person name="Lai W.-A."/>
            <person name="Young C.-C."/>
        </authorList>
    </citation>
    <scope>NUCLEOTIDE SEQUENCE [LARGE SCALE GENOMIC DNA]</scope>
    <source>
        <strain evidence="2 3">CC-AMO-30D</strain>
    </source>
</reference>
<organism evidence="2 3">
    <name type="scientific">Robertkochia marina</name>
    <dbReference type="NCBI Taxonomy" id="1227945"/>
    <lineage>
        <taxon>Bacteria</taxon>
        <taxon>Pseudomonadati</taxon>
        <taxon>Bacteroidota</taxon>
        <taxon>Flavobacteriia</taxon>
        <taxon>Flavobacteriales</taxon>
        <taxon>Flavobacteriaceae</taxon>
        <taxon>Robertkochia</taxon>
    </lineage>
</organism>
<keyword evidence="3" id="KW-1185">Reference proteome</keyword>
<evidence type="ECO:0000313" key="2">
    <source>
        <dbReference type="EMBL" id="THD69247.1"/>
    </source>
</evidence>
<accession>A0A4S3M4V6</accession>
<keyword evidence="1" id="KW-0732">Signal</keyword>
<feature type="signal peptide" evidence="1">
    <location>
        <begin position="1"/>
        <end position="19"/>
    </location>
</feature>
<protein>
    <submittedName>
        <fullName evidence="2">DUF2541 domain-containing protein</fullName>
    </submittedName>
</protein>
<dbReference type="EMBL" id="SSMC01000001">
    <property type="protein sequence ID" value="THD69247.1"/>
    <property type="molecule type" value="Genomic_DNA"/>
</dbReference>
<evidence type="ECO:0000313" key="3">
    <source>
        <dbReference type="Proteomes" id="UP000305939"/>
    </source>
</evidence>
<name>A0A4S3M4V6_9FLAO</name>
<evidence type="ECO:0000256" key="1">
    <source>
        <dbReference type="SAM" id="SignalP"/>
    </source>
</evidence>
<dbReference type="AlphaFoldDB" id="A0A4S3M4V6"/>
<dbReference type="RefSeq" id="WP_136334737.1">
    <property type="nucleotide sequence ID" value="NZ_QXMP01000001.1"/>
</dbReference>
<dbReference type="Proteomes" id="UP000305939">
    <property type="component" value="Unassembled WGS sequence"/>
</dbReference>
<gene>
    <name evidence="2" type="ORF">E7Z59_02640</name>
</gene>